<comment type="caution">
    <text evidence="2">The sequence shown here is derived from an EMBL/GenBank/DDBJ whole genome shotgun (WGS) entry which is preliminary data.</text>
</comment>
<dbReference type="OrthoDB" id="1429351at2"/>
<evidence type="ECO:0000313" key="2">
    <source>
        <dbReference type="EMBL" id="RKT74416.1"/>
    </source>
</evidence>
<dbReference type="AlphaFoldDB" id="A0A495XND2"/>
<dbReference type="RefSeq" id="WP_121229067.1">
    <property type="nucleotide sequence ID" value="NZ_JBIUBA010000003.1"/>
</dbReference>
<comment type="similarity">
    <text evidence="1">Belongs to the arylamine N-acetyltransferase family.</text>
</comment>
<dbReference type="EMBL" id="RBXR01000001">
    <property type="protein sequence ID" value="RKT74416.1"/>
    <property type="molecule type" value="Genomic_DNA"/>
</dbReference>
<evidence type="ECO:0000256" key="1">
    <source>
        <dbReference type="ARBA" id="ARBA00006547"/>
    </source>
</evidence>
<protein>
    <submittedName>
        <fullName evidence="2">N-acetyltransferase</fullName>
    </submittedName>
</protein>
<sequence length="284" mass="30955">MKTGVAPLDRTVDRFTRWLGLPDAPAPSWSHVTALYRRWCQRVPFDNFLIRTAIAGVPRRVPGMAPPEFLSTAMTLGVGNLCMEAADALCAVLRAHGYRVSVGLCQIGGDSGTLRVNHTTVVLHWGGERFVLDTTLLTGEPIALVDGHHLVTPVLPHAVRDLGGLWEIATVTAVGKKPKVIRLLAVVEQTSVCDALYQSLQGPDYWAANRRFFIQLHEDDALLTFSGDTLYRTTADDVASRRIGADERTRVLTDVFGVSAALAPTLPADDRPPTPTEVVRDRSA</sequence>
<dbReference type="InterPro" id="IPR053710">
    <property type="entry name" value="Arylamine_NAT_domain_sf"/>
</dbReference>
<accession>A0A495XND2</accession>
<name>A0A495XND2_9PSEU</name>
<proteinExistence type="inferred from homology"/>
<dbReference type="Proteomes" id="UP000272729">
    <property type="component" value="Unassembled WGS sequence"/>
</dbReference>
<dbReference type="Gene3D" id="3.30.2140.20">
    <property type="match status" value="1"/>
</dbReference>
<dbReference type="InterPro" id="IPR001447">
    <property type="entry name" value="Arylamine_N-AcTrfase"/>
</dbReference>
<reference evidence="2 3" key="1">
    <citation type="submission" date="2018-10" db="EMBL/GenBank/DDBJ databases">
        <title>Sequencing the genomes of 1000 actinobacteria strains.</title>
        <authorList>
            <person name="Klenk H.-P."/>
        </authorList>
    </citation>
    <scope>NUCLEOTIDE SEQUENCE [LARGE SCALE GENOMIC DNA]</scope>
    <source>
        <strain evidence="2 3">DSM 43911</strain>
    </source>
</reference>
<evidence type="ECO:0000313" key="3">
    <source>
        <dbReference type="Proteomes" id="UP000272729"/>
    </source>
</evidence>
<organism evidence="2 3">
    <name type="scientific">Saccharothrix variisporea</name>
    <dbReference type="NCBI Taxonomy" id="543527"/>
    <lineage>
        <taxon>Bacteria</taxon>
        <taxon>Bacillati</taxon>
        <taxon>Actinomycetota</taxon>
        <taxon>Actinomycetes</taxon>
        <taxon>Pseudonocardiales</taxon>
        <taxon>Pseudonocardiaceae</taxon>
        <taxon>Saccharothrix</taxon>
    </lineage>
</organism>
<dbReference type="Pfam" id="PF00797">
    <property type="entry name" value="Acetyltransf_2"/>
    <property type="match status" value="1"/>
</dbReference>
<dbReference type="SUPFAM" id="SSF54001">
    <property type="entry name" value="Cysteine proteinases"/>
    <property type="match status" value="1"/>
</dbReference>
<keyword evidence="3" id="KW-1185">Reference proteome</keyword>
<gene>
    <name evidence="2" type="ORF">DFJ66_7772</name>
</gene>
<dbReference type="InterPro" id="IPR038765">
    <property type="entry name" value="Papain-like_cys_pep_sf"/>
</dbReference>
<keyword evidence="2" id="KW-0808">Transferase</keyword>
<dbReference type="GO" id="GO:0016407">
    <property type="term" value="F:acetyltransferase activity"/>
    <property type="evidence" value="ECO:0007669"/>
    <property type="project" value="InterPro"/>
</dbReference>